<dbReference type="KEGG" id="ote:Oter_0637"/>
<dbReference type="OrthoDB" id="192326at2"/>
<dbReference type="GO" id="GO:0080120">
    <property type="term" value="P:CAAX-box protein maturation"/>
    <property type="evidence" value="ECO:0007669"/>
    <property type="project" value="UniProtKB-ARBA"/>
</dbReference>
<dbReference type="Proteomes" id="UP000007013">
    <property type="component" value="Chromosome"/>
</dbReference>
<reference evidence="3 4" key="1">
    <citation type="journal article" date="2011" name="J. Bacteriol.">
        <title>Genome sequence of the verrucomicrobium Opitutus terrae PB90-1, an abundant inhabitant of rice paddy soil ecosystems.</title>
        <authorList>
            <person name="van Passel M.W."/>
            <person name="Kant R."/>
            <person name="Palva A."/>
            <person name="Copeland A."/>
            <person name="Lucas S."/>
            <person name="Lapidus A."/>
            <person name="Glavina del Rio T."/>
            <person name="Pitluck S."/>
            <person name="Goltsman E."/>
            <person name="Clum A."/>
            <person name="Sun H."/>
            <person name="Schmutz J."/>
            <person name="Larimer F.W."/>
            <person name="Land M.L."/>
            <person name="Hauser L."/>
            <person name="Kyrpides N."/>
            <person name="Mikhailova N."/>
            <person name="Richardson P.P."/>
            <person name="Janssen P.H."/>
            <person name="de Vos W.M."/>
            <person name="Smidt H."/>
        </authorList>
    </citation>
    <scope>NUCLEOTIDE SEQUENCE [LARGE SCALE GENOMIC DNA]</scope>
    <source>
        <strain evidence="4">DSM 11246 / JCM 15787 / PB90-1</strain>
    </source>
</reference>
<evidence type="ECO:0000313" key="4">
    <source>
        <dbReference type="Proteomes" id="UP000007013"/>
    </source>
</evidence>
<accession>B1ZTI2</accession>
<gene>
    <name evidence="3" type="ordered locus">Oter_0637</name>
</gene>
<dbReference type="RefSeq" id="WP_012373465.1">
    <property type="nucleotide sequence ID" value="NC_010571.1"/>
</dbReference>
<evidence type="ECO:0000256" key="1">
    <source>
        <dbReference type="SAM" id="Phobius"/>
    </source>
</evidence>
<feature type="transmembrane region" description="Helical" evidence="1">
    <location>
        <begin position="83"/>
        <end position="105"/>
    </location>
</feature>
<feature type="domain" description="CAAX prenyl protease 2/Lysostaphin resistance protein A-like" evidence="2">
    <location>
        <begin position="81"/>
        <end position="187"/>
    </location>
</feature>
<protein>
    <submittedName>
        <fullName evidence="3">Abortive infection protein</fullName>
    </submittedName>
</protein>
<keyword evidence="4" id="KW-1185">Reference proteome</keyword>
<feature type="transmembrane region" description="Helical" evidence="1">
    <location>
        <begin position="6"/>
        <end position="23"/>
    </location>
</feature>
<dbReference type="InterPro" id="IPR003675">
    <property type="entry name" value="Rce1/LyrA-like_dom"/>
</dbReference>
<keyword evidence="1" id="KW-0472">Membrane</keyword>
<dbReference type="Pfam" id="PF02517">
    <property type="entry name" value="Rce1-like"/>
    <property type="match status" value="1"/>
</dbReference>
<feature type="transmembrane region" description="Helical" evidence="1">
    <location>
        <begin position="112"/>
        <end position="132"/>
    </location>
</feature>
<dbReference type="AlphaFoldDB" id="B1ZTI2"/>
<keyword evidence="1" id="KW-0812">Transmembrane</keyword>
<feature type="transmembrane region" description="Helical" evidence="1">
    <location>
        <begin position="44"/>
        <end position="63"/>
    </location>
</feature>
<organism evidence="3 4">
    <name type="scientific">Opitutus terrae (strain DSM 11246 / JCM 15787 / PB90-1)</name>
    <dbReference type="NCBI Taxonomy" id="452637"/>
    <lineage>
        <taxon>Bacteria</taxon>
        <taxon>Pseudomonadati</taxon>
        <taxon>Verrucomicrobiota</taxon>
        <taxon>Opitutia</taxon>
        <taxon>Opitutales</taxon>
        <taxon>Opitutaceae</taxon>
        <taxon>Opitutus</taxon>
    </lineage>
</organism>
<keyword evidence="1" id="KW-1133">Transmembrane helix</keyword>
<proteinExistence type="predicted"/>
<dbReference type="HOGENOM" id="CLU_1347780_0_0_0"/>
<dbReference type="GO" id="GO:0004175">
    <property type="term" value="F:endopeptidase activity"/>
    <property type="evidence" value="ECO:0007669"/>
    <property type="project" value="UniProtKB-ARBA"/>
</dbReference>
<evidence type="ECO:0000259" key="2">
    <source>
        <dbReference type="Pfam" id="PF02517"/>
    </source>
</evidence>
<feature type="transmembrane region" description="Helical" evidence="1">
    <location>
        <begin position="138"/>
        <end position="163"/>
    </location>
</feature>
<name>B1ZTI2_OPITP</name>
<dbReference type="EMBL" id="CP001032">
    <property type="protein sequence ID" value="ACB73927.1"/>
    <property type="molecule type" value="Genomic_DNA"/>
</dbReference>
<dbReference type="eggNOG" id="COG1266">
    <property type="taxonomic scope" value="Bacteria"/>
</dbReference>
<sequence length="203" mass="21758">MTDHPLLLLLLIGAGLYIGKLWLDDARAARAGRPNPRAFPGATPTQPAAVLIAVGGVLVLLAVETVGEHVLGLSAEQSHITGLFAFYTLVAAVFEEIIFRGYIVVEGRGPGWRWIGVLAASVVFAALHPFLWRWNEAGFAFTLTGKGAFSTSVVFATSLWLYVARFAYWNPTRSLWPCIAAHAAKNAGVIAIKAAQGFVVGAW</sequence>
<evidence type="ECO:0000313" key="3">
    <source>
        <dbReference type="EMBL" id="ACB73927.1"/>
    </source>
</evidence>